<dbReference type="Gene3D" id="2.30.30.1190">
    <property type="match status" value="1"/>
</dbReference>
<dbReference type="EMBL" id="NWSH01000097">
    <property type="protein sequence ID" value="PCG79611.1"/>
    <property type="molecule type" value="Genomic_DNA"/>
</dbReference>
<organism evidence="3">
    <name type="scientific">Heliothis virescens</name>
    <name type="common">Tobacco budworm moth</name>
    <dbReference type="NCBI Taxonomy" id="7102"/>
    <lineage>
        <taxon>Eukaryota</taxon>
        <taxon>Metazoa</taxon>
        <taxon>Ecdysozoa</taxon>
        <taxon>Arthropoda</taxon>
        <taxon>Hexapoda</taxon>
        <taxon>Insecta</taxon>
        <taxon>Pterygota</taxon>
        <taxon>Neoptera</taxon>
        <taxon>Endopterygota</taxon>
        <taxon>Lepidoptera</taxon>
        <taxon>Glossata</taxon>
        <taxon>Ditrysia</taxon>
        <taxon>Noctuoidea</taxon>
        <taxon>Noctuidae</taxon>
        <taxon>Heliothinae</taxon>
        <taxon>Heliothis</taxon>
    </lineage>
</organism>
<feature type="zinc finger region" description="C3H1-type" evidence="1">
    <location>
        <begin position="38"/>
        <end position="65"/>
    </location>
</feature>
<accession>A0A2A4K5V2</accession>
<dbReference type="PANTHER" id="PTHR16465">
    <property type="entry name" value="NUCLEASE-RELATED"/>
    <property type="match status" value="1"/>
</dbReference>
<protein>
    <recommendedName>
        <fullName evidence="2">C3H1-type domain-containing protein</fullName>
    </recommendedName>
</protein>
<dbReference type="InterPro" id="IPR000571">
    <property type="entry name" value="Znf_CCCH"/>
</dbReference>
<comment type="caution">
    <text evidence="3">The sequence shown here is derived from an EMBL/GenBank/DDBJ whole genome shotgun (WGS) entry which is preliminary data.</text>
</comment>
<dbReference type="PROSITE" id="PS50103">
    <property type="entry name" value="ZF_C3H1"/>
    <property type="match status" value="1"/>
</dbReference>
<gene>
    <name evidence="3" type="ORF">B5V51_14875</name>
</gene>
<keyword evidence="1" id="KW-0863">Zinc-finger</keyword>
<dbReference type="AlphaFoldDB" id="A0A2A4K5V2"/>
<evidence type="ECO:0000256" key="1">
    <source>
        <dbReference type="PROSITE-ProRule" id="PRU00723"/>
    </source>
</evidence>
<dbReference type="STRING" id="7102.A0A2A4K5V2"/>
<proteinExistence type="predicted"/>
<sequence>MVAAPAIVRTHNNGLVHQKLVQEHYQQFKDPETILAEESKKKPCLRFSNGECNFGGVCRFSHYSPEQLQTLREYVASKNMPKDVIFPSFEELFHKLLDEKSNKPQDKSDENTIMYDNNGVTHVFPWTYNTVLDTYGDHLPPSVKRLRTEDFTSAKIESWG</sequence>
<name>A0A2A4K5V2_HELVI</name>
<evidence type="ECO:0000313" key="3">
    <source>
        <dbReference type="EMBL" id="PCG79611.1"/>
    </source>
</evidence>
<reference evidence="3" key="1">
    <citation type="submission" date="2017-09" db="EMBL/GenBank/DDBJ databases">
        <title>Contemporary evolution of a Lepidopteran species, Heliothis virescens, in response to modern agricultural practices.</title>
        <authorList>
            <person name="Fritz M.L."/>
            <person name="Deyonke A.M."/>
            <person name="Papanicolaou A."/>
            <person name="Micinski S."/>
            <person name="Westbrook J."/>
            <person name="Gould F."/>
        </authorList>
    </citation>
    <scope>NUCLEOTIDE SEQUENCE [LARGE SCALE GENOMIC DNA]</scope>
    <source>
        <strain evidence="3">HvINT-</strain>
        <tissue evidence="3">Whole body</tissue>
    </source>
</reference>
<keyword evidence="1" id="KW-0862">Zinc</keyword>
<dbReference type="GO" id="GO:0008270">
    <property type="term" value="F:zinc ion binding"/>
    <property type="evidence" value="ECO:0007669"/>
    <property type="project" value="UniProtKB-KW"/>
</dbReference>
<dbReference type="SUPFAM" id="SSF57667">
    <property type="entry name" value="beta-beta-alpha zinc fingers"/>
    <property type="match status" value="1"/>
</dbReference>
<dbReference type="GO" id="GO:0005689">
    <property type="term" value="C:U12-type spliceosomal complex"/>
    <property type="evidence" value="ECO:0007669"/>
    <property type="project" value="TreeGrafter"/>
</dbReference>
<feature type="domain" description="C3H1-type" evidence="2">
    <location>
        <begin position="38"/>
        <end position="65"/>
    </location>
</feature>
<dbReference type="PANTHER" id="PTHR16465:SF0">
    <property type="entry name" value="ZINC FINGER MATRIN-TYPE PROTEIN 5"/>
    <property type="match status" value="1"/>
</dbReference>
<keyword evidence="1" id="KW-0479">Metal-binding</keyword>
<dbReference type="InterPro" id="IPR036236">
    <property type="entry name" value="Znf_C2H2_sf"/>
</dbReference>
<evidence type="ECO:0000259" key="2">
    <source>
        <dbReference type="PROSITE" id="PS50103"/>
    </source>
</evidence>